<name>A0A2A3MMV7_9PSED</name>
<comment type="caution">
    <text evidence="1">The sequence shown here is derived from an EMBL/GenBank/DDBJ whole genome shotgun (WGS) entry which is preliminary data.</text>
</comment>
<dbReference type="EMBL" id="NTMR01000002">
    <property type="protein sequence ID" value="PBK06057.1"/>
    <property type="molecule type" value="Genomic_DNA"/>
</dbReference>
<evidence type="ECO:0000313" key="2">
    <source>
        <dbReference type="Proteomes" id="UP000242313"/>
    </source>
</evidence>
<dbReference type="Proteomes" id="UP000242313">
    <property type="component" value="Unassembled WGS sequence"/>
</dbReference>
<evidence type="ECO:0000313" key="1">
    <source>
        <dbReference type="EMBL" id="PBK06057.1"/>
    </source>
</evidence>
<sequence>MAVWSAGAQGAEPVCEQARQLAEAVYASTAPRLYAPQVLPEPFAGRWQLGALQADISAGAPLHHGGVFVRESDAQGRDHYVTQADSQGRQLVVEQQPRGWQGDVYSARWRSPAAPDALLLQDSWRPPLVFTSDQGLWLVTLGEPYQVLAPWRVFSANSARPACVLGFRPPASALPAAVDRLTALLDQALGPGLNEGTLQPTARIRLAAAHLLGNLAQRPWALDATAAYNRRATVDAALREWADQAPEHRLLLDKLDAHYAPAEQALADYYQKVFGAPDDDAQEMAAWALDLLYRVWFVFPAAESQPVSVPSSNPWPAHLRPETVVEYLVEDD</sequence>
<keyword evidence="2" id="KW-1185">Reference proteome</keyword>
<gene>
    <name evidence="1" type="ORF">CNQ84_01395</name>
</gene>
<reference evidence="1 2" key="1">
    <citation type="submission" date="2017-09" db="EMBL/GenBank/DDBJ databases">
        <title>Pseudomonas abyssi sp. nov. isolated from Abyssopelagic Water.</title>
        <authorList>
            <person name="Wei Y."/>
        </authorList>
    </citation>
    <scope>NUCLEOTIDE SEQUENCE [LARGE SCALE GENOMIC DNA]</scope>
    <source>
        <strain evidence="1 2">MT5</strain>
    </source>
</reference>
<protein>
    <submittedName>
        <fullName evidence="1">Uncharacterized protein</fullName>
    </submittedName>
</protein>
<accession>A0A2A3MMV7</accession>
<dbReference type="AlphaFoldDB" id="A0A2A3MMV7"/>
<organism evidence="1 2">
    <name type="scientific">Pseudomonas abyssi</name>
    <dbReference type="NCBI Taxonomy" id="170540"/>
    <lineage>
        <taxon>Bacteria</taxon>
        <taxon>Pseudomonadati</taxon>
        <taxon>Pseudomonadota</taxon>
        <taxon>Gammaproteobacteria</taxon>
        <taxon>Pseudomonadales</taxon>
        <taxon>Pseudomonadaceae</taxon>
        <taxon>Pseudomonas</taxon>
    </lineage>
</organism>
<proteinExistence type="predicted"/>